<dbReference type="EMBL" id="MPUH01000407">
    <property type="protein sequence ID" value="OMJ80807.1"/>
    <property type="molecule type" value="Genomic_DNA"/>
</dbReference>
<reference evidence="2 3" key="1">
    <citation type="submission" date="2016-11" db="EMBL/GenBank/DDBJ databases">
        <title>The macronuclear genome of Stentor coeruleus: a giant cell with tiny introns.</title>
        <authorList>
            <person name="Slabodnick M."/>
            <person name="Ruby J.G."/>
            <person name="Reiff S.B."/>
            <person name="Swart E.C."/>
            <person name="Gosai S."/>
            <person name="Prabakaran S."/>
            <person name="Witkowska E."/>
            <person name="Larue G.E."/>
            <person name="Fisher S."/>
            <person name="Freeman R.M."/>
            <person name="Gunawardena J."/>
            <person name="Chu W."/>
            <person name="Stover N.A."/>
            <person name="Gregory B.D."/>
            <person name="Nowacki M."/>
            <person name="Derisi J."/>
            <person name="Roy S.W."/>
            <person name="Marshall W.F."/>
            <person name="Sood P."/>
        </authorList>
    </citation>
    <scope>NUCLEOTIDE SEQUENCE [LARGE SCALE GENOMIC DNA]</scope>
    <source>
        <strain evidence="2">WM001</strain>
    </source>
</reference>
<name>A0A1R2BVX5_9CILI</name>
<keyword evidence="3" id="KW-1185">Reference proteome</keyword>
<accession>A0A1R2BVX5</accession>
<sequence>MEKIKSDKVLKKRRKIKLAIKPSESPIYIKAYGELTKCKPSCNVSRCESADKRSHSPSMIPSRIIRSKYSKNLFPEKSANSIKIHTQKNCLMDTIKACYTELSKGPSFRNTKTLYKLQFSQTNSKTLSPTRLKSQTTKLDDKVLPKIKSNFRLDLTSFRKLLGEAPSWTHRKEIPNTIVKKTKKPKKSSIELKGWD</sequence>
<gene>
    <name evidence="2" type="ORF">SteCoe_18862</name>
</gene>
<evidence type="ECO:0000256" key="1">
    <source>
        <dbReference type="SAM" id="MobiDB-lite"/>
    </source>
</evidence>
<evidence type="ECO:0000313" key="2">
    <source>
        <dbReference type="EMBL" id="OMJ80807.1"/>
    </source>
</evidence>
<dbReference type="Proteomes" id="UP000187209">
    <property type="component" value="Unassembled WGS sequence"/>
</dbReference>
<organism evidence="2 3">
    <name type="scientific">Stentor coeruleus</name>
    <dbReference type="NCBI Taxonomy" id="5963"/>
    <lineage>
        <taxon>Eukaryota</taxon>
        <taxon>Sar</taxon>
        <taxon>Alveolata</taxon>
        <taxon>Ciliophora</taxon>
        <taxon>Postciliodesmatophora</taxon>
        <taxon>Heterotrichea</taxon>
        <taxon>Heterotrichida</taxon>
        <taxon>Stentoridae</taxon>
        <taxon>Stentor</taxon>
    </lineage>
</organism>
<comment type="caution">
    <text evidence="2">The sequence shown here is derived from an EMBL/GenBank/DDBJ whole genome shotgun (WGS) entry which is preliminary data.</text>
</comment>
<protein>
    <submittedName>
        <fullName evidence="2">Uncharacterized protein</fullName>
    </submittedName>
</protein>
<proteinExistence type="predicted"/>
<feature type="region of interest" description="Disordered" evidence="1">
    <location>
        <begin position="176"/>
        <end position="196"/>
    </location>
</feature>
<dbReference type="AlphaFoldDB" id="A0A1R2BVX5"/>
<evidence type="ECO:0000313" key="3">
    <source>
        <dbReference type="Proteomes" id="UP000187209"/>
    </source>
</evidence>